<keyword evidence="7" id="KW-1185">Reference proteome</keyword>
<sequence length="541" mass="61887">MKRTLITQLLAATALTVAASADDRPNILFVMSDDHASRAIGVYESRLKDLNPTPNIDSFAKQGMVMENAFCNNAICTPSRASIMTGQYSYTNGVTGLNHPLKSGRHYLSKEFKNAGYQTAVIGKWHLKTRPENFDYYKVLPGQGSYNDPVFYESGKEEEEVQMIGHSSDCITDSAIAWLEQRDKTKPFFLKYHFKAPHAAFKPADRYKDYLKDVKIPEPASLYDHGNHGSLATVGHNGELRPLIGTSVSSRHAGGTLTRKWGGDTSLPEAQRTSNAYQEYMHLYLRCVKGIDDNFQRMVDYLKKENIYDNTVIIYTADQGFFLGEHDYTDKRWAYEESMRMPFIIRYPKSIKAGTRSDAIVENVDYGPTMLDFAGIKTPEYMHGKSFKHILETGEEPADWKKSAYYHYWFHMMHHYNPAHFAIRTKKHKLIMFYGARGVDTPDTPPAWELYDLSKDPFEMNNVYDNPEYAAVVADLKEQLKERRAFTKDDDPKLPINKIINEYWDYDDAAKQKAIAISNERASRPFVKPRGKKTKADEPAK</sequence>
<comment type="caution">
    <text evidence="6">The sequence shown here is derived from an EMBL/GenBank/DDBJ whole genome shotgun (WGS) entry which is preliminary data.</text>
</comment>
<name>A0A8J7SJ63_9BACT</name>
<dbReference type="PANTHER" id="PTHR43108:SF6">
    <property type="entry name" value="N-SULPHOGLUCOSAMINE SULPHOHYDROLASE"/>
    <property type="match status" value="1"/>
</dbReference>
<evidence type="ECO:0000256" key="1">
    <source>
        <dbReference type="ARBA" id="ARBA00008779"/>
    </source>
</evidence>
<evidence type="ECO:0000313" key="7">
    <source>
        <dbReference type="Proteomes" id="UP000624703"/>
    </source>
</evidence>
<dbReference type="SUPFAM" id="SSF53649">
    <property type="entry name" value="Alkaline phosphatase-like"/>
    <property type="match status" value="1"/>
</dbReference>
<feature type="domain" description="N-sulphoglucosamine sulphohydrolase C-terminal" evidence="5">
    <location>
        <begin position="324"/>
        <end position="484"/>
    </location>
</feature>
<evidence type="ECO:0000256" key="3">
    <source>
        <dbReference type="SAM" id="MobiDB-lite"/>
    </source>
</evidence>
<dbReference type="Pfam" id="PF16347">
    <property type="entry name" value="SGSH_C"/>
    <property type="match status" value="1"/>
</dbReference>
<dbReference type="InterPro" id="IPR017850">
    <property type="entry name" value="Alkaline_phosphatase_core_sf"/>
</dbReference>
<protein>
    <submittedName>
        <fullName evidence="6">Sulfatase</fullName>
    </submittedName>
</protein>
<gene>
    <name evidence="6" type="ORF">JIN82_08190</name>
</gene>
<feature type="signal peptide" evidence="4">
    <location>
        <begin position="1"/>
        <end position="21"/>
    </location>
</feature>
<feature type="chain" id="PRO_5035322829" evidence="4">
    <location>
        <begin position="22"/>
        <end position="541"/>
    </location>
</feature>
<keyword evidence="2" id="KW-0378">Hydrolase</keyword>
<evidence type="ECO:0000259" key="5">
    <source>
        <dbReference type="Pfam" id="PF16347"/>
    </source>
</evidence>
<dbReference type="EMBL" id="JAENIM010000039">
    <property type="protein sequence ID" value="MBK1791129.1"/>
    <property type="molecule type" value="Genomic_DNA"/>
</dbReference>
<organism evidence="6 7">
    <name type="scientific">Persicirhabdus sediminis</name>
    <dbReference type="NCBI Taxonomy" id="454144"/>
    <lineage>
        <taxon>Bacteria</taxon>
        <taxon>Pseudomonadati</taxon>
        <taxon>Verrucomicrobiota</taxon>
        <taxon>Verrucomicrobiia</taxon>
        <taxon>Verrucomicrobiales</taxon>
        <taxon>Verrucomicrobiaceae</taxon>
        <taxon>Persicirhabdus</taxon>
    </lineage>
</organism>
<dbReference type="GO" id="GO:0016787">
    <property type="term" value="F:hydrolase activity"/>
    <property type="evidence" value="ECO:0007669"/>
    <property type="project" value="UniProtKB-KW"/>
</dbReference>
<accession>A0A8J7SJ63</accession>
<dbReference type="PROSITE" id="PS00523">
    <property type="entry name" value="SULFATASE_1"/>
    <property type="match status" value="1"/>
</dbReference>
<comment type="similarity">
    <text evidence="1">Belongs to the sulfatase family.</text>
</comment>
<dbReference type="InterPro" id="IPR032506">
    <property type="entry name" value="SGSH_C"/>
</dbReference>
<evidence type="ECO:0000256" key="2">
    <source>
        <dbReference type="ARBA" id="ARBA00022801"/>
    </source>
</evidence>
<proteinExistence type="inferred from homology"/>
<dbReference type="RefSeq" id="WP_200311142.1">
    <property type="nucleotide sequence ID" value="NZ_JAENIM010000039.1"/>
</dbReference>
<dbReference type="PROSITE" id="PS00149">
    <property type="entry name" value="SULFATASE_2"/>
    <property type="match status" value="1"/>
</dbReference>
<dbReference type="CDD" id="cd16031">
    <property type="entry name" value="G6S_like"/>
    <property type="match status" value="1"/>
</dbReference>
<evidence type="ECO:0000313" key="6">
    <source>
        <dbReference type="EMBL" id="MBK1791129.1"/>
    </source>
</evidence>
<dbReference type="Proteomes" id="UP000624703">
    <property type="component" value="Unassembled WGS sequence"/>
</dbReference>
<dbReference type="PANTHER" id="PTHR43108">
    <property type="entry name" value="N-ACETYLGLUCOSAMINE-6-SULFATASE FAMILY MEMBER"/>
    <property type="match status" value="1"/>
</dbReference>
<dbReference type="AlphaFoldDB" id="A0A8J7SJ63"/>
<evidence type="ECO:0000256" key="4">
    <source>
        <dbReference type="SAM" id="SignalP"/>
    </source>
</evidence>
<dbReference type="Gene3D" id="3.40.720.10">
    <property type="entry name" value="Alkaline Phosphatase, subunit A"/>
    <property type="match status" value="1"/>
</dbReference>
<reference evidence="6" key="1">
    <citation type="submission" date="2021-01" db="EMBL/GenBank/DDBJ databases">
        <title>Modified the classification status of verrucomicrobia.</title>
        <authorList>
            <person name="Feng X."/>
        </authorList>
    </citation>
    <scope>NUCLEOTIDE SEQUENCE</scope>
    <source>
        <strain evidence="6">_KCTC 22039</strain>
    </source>
</reference>
<keyword evidence="4" id="KW-0732">Signal</keyword>
<dbReference type="InterPro" id="IPR024607">
    <property type="entry name" value="Sulfatase_CS"/>
</dbReference>
<feature type="region of interest" description="Disordered" evidence="3">
    <location>
        <begin position="520"/>
        <end position="541"/>
    </location>
</feature>